<proteinExistence type="predicted"/>
<gene>
    <name evidence="3" type="primary">LOC26533404</name>
</gene>
<dbReference type="AlphaFoldDB" id="A0A6I8VC71"/>
<dbReference type="Proteomes" id="UP000001819">
    <property type="component" value="Chromosome 2"/>
</dbReference>
<dbReference type="RefSeq" id="XP_015037669.2">
    <property type="nucleotide sequence ID" value="XM_015182183.2"/>
</dbReference>
<dbReference type="InterPro" id="IPR036047">
    <property type="entry name" value="F-box-like_dom_sf"/>
</dbReference>
<dbReference type="SUPFAM" id="SSF81383">
    <property type="entry name" value="F-box domain"/>
    <property type="match status" value="1"/>
</dbReference>
<accession>A0A6I8VC71</accession>
<dbReference type="Gene3D" id="3.80.10.10">
    <property type="entry name" value="Ribonuclease Inhibitor"/>
    <property type="match status" value="1"/>
</dbReference>
<keyword evidence="2" id="KW-1185">Reference proteome</keyword>
<dbReference type="SUPFAM" id="SSF52047">
    <property type="entry name" value="RNI-like"/>
    <property type="match status" value="1"/>
</dbReference>
<dbReference type="PROSITE" id="PS50181">
    <property type="entry name" value="FBOX"/>
    <property type="match status" value="1"/>
</dbReference>
<reference evidence="3" key="2">
    <citation type="submission" date="2025-08" db="UniProtKB">
        <authorList>
            <consortium name="RefSeq"/>
        </authorList>
    </citation>
    <scope>IDENTIFICATION</scope>
    <source>
        <strain evidence="3">MV-25-SWS-2005</strain>
        <tissue evidence="3">Whole body</tissue>
    </source>
</reference>
<dbReference type="KEGG" id="dpo:26533404"/>
<dbReference type="InterPro" id="IPR032675">
    <property type="entry name" value="LRR_dom_sf"/>
</dbReference>
<dbReference type="InParanoid" id="A0A6I8VC71"/>
<name>A0A6I8VC71_DROPS</name>
<organism evidence="2 3">
    <name type="scientific">Drosophila pseudoobscura pseudoobscura</name>
    <name type="common">Fruit fly</name>
    <dbReference type="NCBI Taxonomy" id="46245"/>
    <lineage>
        <taxon>Eukaryota</taxon>
        <taxon>Metazoa</taxon>
        <taxon>Ecdysozoa</taxon>
        <taxon>Arthropoda</taxon>
        <taxon>Hexapoda</taxon>
        <taxon>Insecta</taxon>
        <taxon>Pterygota</taxon>
        <taxon>Neoptera</taxon>
        <taxon>Endopterygota</taxon>
        <taxon>Diptera</taxon>
        <taxon>Brachycera</taxon>
        <taxon>Muscomorpha</taxon>
        <taxon>Ephydroidea</taxon>
        <taxon>Drosophilidae</taxon>
        <taxon>Drosophila</taxon>
        <taxon>Sophophora</taxon>
    </lineage>
</organism>
<reference evidence="2" key="1">
    <citation type="submission" date="2024-06" db="UniProtKB">
        <authorList>
            <consortium name="RefSeq"/>
        </authorList>
    </citation>
    <scope>NUCLEOTIDE SEQUENCE [LARGE SCALE GENOMIC DNA]</scope>
    <source>
        <strain evidence="2">MV2-25</strain>
    </source>
</reference>
<evidence type="ECO:0000259" key="1">
    <source>
        <dbReference type="PROSITE" id="PS50181"/>
    </source>
</evidence>
<sequence length="362" mass="42550">MIQNLPTEIIDKVFGYLKEKEKLILAQVNKRLECTYAYHVQEKYKLLLVSEDINSAGFYTDTELRVILSSCGSTVSFFSIQCTEVMEQLGELIEKYCINLRYAYLMITNENFNAFKRVLNMKCIEMLYLECSHYRGTDLIQYVNPYCKELKLENISMAQEHHIRELIHLEKLYVESYHVQNIFEICSHLPKLRELTTNSFVYPPDLKQDYLYPELEKLTLQYFAIKLDLPICPKLKQLMLIFTVSYVENIGDIISKYGNTLERLDLSPVAGRDKFHAEQIIIVLRKCKRLKLLSTTNAIIRYLFVEFLGSLITVLKENGFNTERRLKLEGDLCEVVQLKLELMEKFPNSEVWNLITLSQFIY</sequence>
<evidence type="ECO:0000313" key="3">
    <source>
        <dbReference type="RefSeq" id="XP_015037669.2"/>
    </source>
</evidence>
<protein>
    <recommendedName>
        <fullName evidence="1">F-box domain-containing protein</fullName>
    </recommendedName>
</protein>
<feature type="domain" description="F-box" evidence="1">
    <location>
        <begin position="1"/>
        <end position="47"/>
    </location>
</feature>
<evidence type="ECO:0000313" key="2">
    <source>
        <dbReference type="Proteomes" id="UP000001819"/>
    </source>
</evidence>
<dbReference type="InterPro" id="IPR001810">
    <property type="entry name" value="F-box_dom"/>
</dbReference>